<dbReference type="InterPro" id="IPR005522">
    <property type="entry name" value="IPK"/>
</dbReference>
<proteinExistence type="inferred from homology"/>
<evidence type="ECO:0000256" key="1">
    <source>
        <dbReference type="ARBA" id="ARBA00007374"/>
    </source>
</evidence>
<name>A0A336MUB7_CULSO</name>
<evidence type="ECO:0000256" key="4">
    <source>
        <dbReference type="RuleBase" id="RU363090"/>
    </source>
</evidence>
<dbReference type="GO" id="GO:0000828">
    <property type="term" value="F:inositol hexakisphosphate kinase activity"/>
    <property type="evidence" value="ECO:0007669"/>
    <property type="project" value="TreeGrafter"/>
</dbReference>
<evidence type="ECO:0000313" key="6">
    <source>
        <dbReference type="EMBL" id="SSX12386.1"/>
    </source>
</evidence>
<feature type="region of interest" description="Disordered" evidence="5">
    <location>
        <begin position="462"/>
        <end position="542"/>
    </location>
</feature>
<reference evidence="7" key="2">
    <citation type="submission" date="2018-07" db="EMBL/GenBank/DDBJ databases">
        <authorList>
            <person name="Quirk P.G."/>
            <person name="Krulwich T.A."/>
        </authorList>
    </citation>
    <scope>NUCLEOTIDE SEQUENCE</scope>
</reference>
<dbReference type="VEuPathDB" id="VectorBase:CSON004158"/>
<evidence type="ECO:0000256" key="3">
    <source>
        <dbReference type="ARBA" id="ARBA00022777"/>
    </source>
</evidence>
<keyword evidence="2 4" id="KW-0808">Transferase</keyword>
<feature type="compositionally biased region" description="Low complexity" evidence="5">
    <location>
        <begin position="51"/>
        <end position="68"/>
    </location>
</feature>
<feature type="region of interest" description="Disordered" evidence="5">
    <location>
        <begin position="436"/>
        <end position="455"/>
    </location>
</feature>
<dbReference type="EMBL" id="UFQS01001802">
    <property type="protein sequence ID" value="SSX12386.1"/>
    <property type="molecule type" value="Genomic_DNA"/>
</dbReference>
<dbReference type="EMBL" id="UFQT01001802">
    <property type="protein sequence ID" value="SSX31837.1"/>
    <property type="molecule type" value="Genomic_DNA"/>
</dbReference>
<organism evidence="7">
    <name type="scientific">Culicoides sonorensis</name>
    <name type="common">Biting midge</name>
    <dbReference type="NCBI Taxonomy" id="179676"/>
    <lineage>
        <taxon>Eukaryota</taxon>
        <taxon>Metazoa</taxon>
        <taxon>Ecdysozoa</taxon>
        <taxon>Arthropoda</taxon>
        <taxon>Hexapoda</taxon>
        <taxon>Insecta</taxon>
        <taxon>Pterygota</taxon>
        <taxon>Neoptera</taxon>
        <taxon>Endopterygota</taxon>
        <taxon>Diptera</taxon>
        <taxon>Nematocera</taxon>
        <taxon>Chironomoidea</taxon>
        <taxon>Ceratopogonidae</taxon>
        <taxon>Ceratopogoninae</taxon>
        <taxon>Culicoides</taxon>
        <taxon>Monoculicoides</taxon>
    </lineage>
</organism>
<dbReference type="GO" id="GO:0032958">
    <property type="term" value="P:inositol phosphate biosynthetic process"/>
    <property type="evidence" value="ECO:0007669"/>
    <property type="project" value="InterPro"/>
</dbReference>
<dbReference type="SUPFAM" id="SSF56104">
    <property type="entry name" value="SAICAR synthase-like"/>
    <property type="match status" value="1"/>
</dbReference>
<reference evidence="6" key="1">
    <citation type="submission" date="2018-04" db="EMBL/GenBank/DDBJ databases">
        <authorList>
            <person name="Go L.Y."/>
            <person name="Mitchell J.A."/>
        </authorList>
    </citation>
    <scope>NUCLEOTIDE SEQUENCE</scope>
    <source>
        <tissue evidence="6">Whole organism</tissue>
    </source>
</reference>
<sequence length="600" mass="66938">MVYFLVDGGMGDSVQLQCQNVSNVIANNVQHISAHFNNATTINRIVQHHQQQQQQATSQQSVASTVSESEIDATTIPIHEKSQQISSTSSSDEFVLNHKSTKKSNGCSKNVSLDESDEDEIALYPLSNQVGGHTRLLVLNQSTVIKPLNIRELEFYQNIPSDIQQFVPKYKDNEKLLMKVHKNGNATEVLNNFLMLENITSQFRHPCILDLKMGTRQHGDDASAEKRTKQMAKCLASTSASLGVRLCGMQVFQADADHFLRRDKYWGRELNEDGFKGALHNFFHNGYKLRTKIIKLVLDKLESMKRVIERHSLLIVYEGEESDSIPNVPLIDDSCCGTSCYDADVSNNSADYNLSHDEHDEEKCKISCNTATTISSHQRGFGEAAARGAKTPFIPISEDTIFLEPEPLHQTAMSSIQVPTSSSPHSMDSWLNYSSTSSEEYSYNGPNVDETSIDFERNPQKASKINKRNHGHLDIRTGSEATPSTEDDEQNVDEELEPLNSIKSSTSSSIKRAKGKEQKNSSKTPPHNVSRRSSYNRRTGNSPVDIRMIDFAHTTFVVQNGGVSFGTTNKKIHHGPDSGFLRGLDSLNRLLTEILTESDQ</sequence>
<dbReference type="InterPro" id="IPR038286">
    <property type="entry name" value="IPK_sf"/>
</dbReference>
<feature type="compositionally biased region" description="Acidic residues" evidence="5">
    <location>
        <begin position="485"/>
        <end position="497"/>
    </location>
</feature>
<gene>
    <name evidence="7" type="primary">CSON004158</name>
</gene>
<evidence type="ECO:0000256" key="2">
    <source>
        <dbReference type="ARBA" id="ARBA00022679"/>
    </source>
</evidence>
<dbReference type="PANTHER" id="PTHR12400:SF21">
    <property type="entry name" value="KINASE"/>
    <property type="match status" value="1"/>
</dbReference>
<evidence type="ECO:0000313" key="7">
    <source>
        <dbReference type="EMBL" id="SSX31837.1"/>
    </source>
</evidence>
<comment type="similarity">
    <text evidence="1 4">Belongs to the inositol phosphokinase (IPK) family.</text>
</comment>
<feature type="region of interest" description="Disordered" evidence="5">
    <location>
        <begin position="51"/>
        <end position="70"/>
    </location>
</feature>
<dbReference type="EC" id="2.7.-.-" evidence="4"/>
<dbReference type="GO" id="GO:0005737">
    <property type="term" value="C:cytoplasm"/>
    <property type="evidence" value="ECO:0007669"/>
    <property type="project" value="TreeGrafter"/>
</dbReference>
<dbReference type="GO" id="GO:0046854">
    <property type="term" value="P:phosphatidylinositol phosphate biosynthetic process"/>
    <property type="evidence" value="ECO:0007669"/>
    <property type="project" value="TreeGrafter"/>
</dbReference>
<keyword evidence="3 4" id="KW-0418">Kinase</keyword>
<dbReference type="Pfam" id="PF03770">
    <property type="entry name" value="IPK"/>
    <property type="match status" value="1"/>
</dbReference>
<dbReference type="Gene3D" id="3.30.470.160">
    <property type="entry name" value="Inositol polyphosphate kinase"/>
    <property type="match status" value="1"/>
</dbReference>
<feature type="compositionally biased region" description="Polar residues" evidence="5">
    <location>
        <begin position="521"/>
        <end position="542"/>
    </location>
</feature>
<feature type="compositionally biased region" description="Low complexity" evidence="5">
    <location>
        <begin position="501"/>
        <end position="510"/>
    </location>
</feature>
<protein>
    <recommendedName>
        <fullName evidence="4">Kinase</fullName>
        <ecNumber evidence="4">2.7.-.-</ecNumber>
    </recommendedName>
</protein>
<accession>A0A336MUB7</accession>
<evidence type="ECO:0000256" key="5">
    <source>
        <dbReference type="SAM" id="MobiDB-lite"/>
    </source>
</evidence>
<dbReference type="OMA" id="MAKCASS"/>
<dbReference type="GO" id="GO:0005634">
    <property type="term" value="C:nucleus"/>
    <property type="evidence" value="ECO:0007669"/>
    <property type="project" value="TreeGrafter"/>
</dbReference>
<dbReference type="AlphaFoldDB" id="A0A336MUB7"/>
<dbReference type="PANTHER" id="PTHR12400">
    <property type="entry name" value="INOSITOL POLYPHOSPHATE KINASE"/>
    <property type="match status" value="1"/>
</dbReference>